<dbReference type="GO" id="GO:0016279">
    <property type="term" value="F:protein-lysine N-methyltransferase activity"/>
    <property type="evidence" value="ECO:0007669"/>
    <property type="project" value="TreeGrafter"/>
</dbReference>
<dbReference type="Pfam" id="PF00856">
    <property type="entry name" value="SET"/>
    <property type="match status" value="1"/>
</dbReference>
<dbReference type="AlphaFoldDB" id="A0A7S0ZIQ1"/>
<dbReference type="PROSITE" id="PS50280">
    <property type="entry name" value="SET"/>
    <property type="match status" value="1"/>
</dbReference>
<dbReference type="PANTHER" id="PTHR13271">
    <property type="entry name" value="UNCHARACTERIZED PUTATIVE METHYLTRANSFERASE"/>
    <property type="match status" value="1"/>
</dbReference>
<feature type="domain" description="SET" evidence="1">
    <location>
        <begin position="80"/>
        <end position="308"/>
    </location>
</feature>
<dbReference type="PANTHER" id="PTHR13271:SF140">
    <property type="entry name" value="SET DOMAIN-CONTAINING PROTEIN"/>
    <property type="match status" value="1"/>
</dbReference>
<gene>
    <name evidence="2" type="ORF">TOLI1172_LOCUS7003</name>
</gene>
<dbReference type="SUPFAM" id="SSF82199">
    <property type="entry name" value="SET domain"/>
    <property type="match status" value="1"/>
</dbReference>
<protein>
    <recommendedName>
        <fullName evidence="1">SET domain-containing protein</fullName>
    </recommendedName>
</protein>
<dbReference type="InterPro" id="IPR001214">
    <property type="entry name" value="SET_dom"/>
</dbReference>
<name>A0A7S0ZIQ1_9RHOD</name>
<evidence type="ECO:0000313" key="2">
    <source>
        <dbReference type="EMBL" id="CAD8822607.1"/>
    </source>
</evidence>
<dbReference type="InterPro" id="IPR050600">
    <property type="entry name" value="SETD3_SETD6_MTase"/>
</dbReference>
<proteinExistence type="predicted"/>
<sequence>MGFIREKHCFVGIFVVDGTRFQRRLNVSYPSWNGCVGVTKTCINGSRKDVKLFGLENTKGIDDECFGLWNWIERNGGIVNKVRIGWSKDAYGSDLRGLELTQDVNVGEIVVQVPYSVVISDSIGSESISTRIESGLTWNTQGIPWNVQNILQLLQYKHEGPKSEYKEYINSLPFETLQLPKDSDSEEELNAFCDTLFQAEVEGLYFYSEQLYESVQELIQIQGKDQKVIDRKEFRWAMNSVHSRTFLVDCGVHGLRRLLVPLIDLCNHSGNNTKQVTTEFCFDNKSDSVVLRAVRDCFAQELVTFSYGNHSNSHFANYYGFVPQENEWNVARIRCSFQDAISRVALKKSENLFEQQRYDELMRINAGFVDELHVMRCRLSEDVVRALRVLLIEEEELEMQLNQDWNLLDPGLHSNSAWIPELERAVASTLHAQLDADIQRIKRISKSFDTQSQTLATQYRNAHHQTLMLASEKLAMYASAAEPVAPLLKFMNLEEYK</sequence>
<evidence type="ECO:0000259" key="1">
    <source>
        <dbReference type="PROSITE" id="PS50280"/>
    </source>
</evidence>
<dbReference type="EMBL" id="HBFP01009752">
    <property type="protein sequence ID" value="CAD8822607.1"/>
    <property type="molecule type" value="Transcribed_RNA"/>
</dbReference>
<organism evidence="2">
    <name type="scientific">Timspurckia oligopyrenoides</name>
    <dbReference type="NCBI Taxonomy" id="708627"/>
    <lineage>
        <taxon>Eukaryota</taxon>
        <taxon>Rhodophyta</taxon>
        <taxon>Bangiophyceae</taxon>
        <taxon>Porphyridiales</taxon>
        <taxon>Porphyridiaceae</taxon>
        <taxon>Timspurckia</taxon>
    </lineage>
</organism>
<reference evidence="2" key="1">
    <citation type="submission" date="2021-01" db="EMBL/GenBank/DDBJ databases">
        <authorList>
            <person name="Corre E."/>
            <person name="Pelletier E."/>
            <person name="Niang G."/>
            <person name="Scheremetjew M."/>
            <person name="Finn R."/>
            <person name="Kale V."/>
            <person name="Holt S."/>
            <person name="Cochrane G."/>
            <person name="Meng A."/>
            <person name="Brown T."/>
            <person name="Cohen L."/>
        </authorList>
    </citation>
    <scope>NUCLEOTIDE SEQUENCE</scope>
    <source>
        <strain evidence="2">CCMP3278</strain>
    </source>
</reference>
<dbReference type="CDD" id="cd10527">
    <property type="entry name" value="SET_LSMT"/>
    <property type="match status" value="1"/>
</dbReference>
<dbReference type="Gene3D" id="3.90.1410.10">
    <property type="entry name" value="set domain protein methyltransferase, domain 1"/>
    <property type="match status" value="1"/>
</dbReference>
<dbReference type="InterPro" id="IPR046341">
    <property type="entry name" value="SET_dom_sf"/>
</dbReference>
<accession>A0A7S0ZIQ1</accession>